<dbReference type="InterPro" id="IPR005171">
    <property type="entry name" value="Cyt_c_oxidase_su4_prok"/>
</dbReference>
<evidence type="ECO:0000256" key="2">
    <source>
        <dbReference type="ARBA" id="ARBA00022475"/>
    </source>
</evidence>
<accession>A0ABW0JCL8</accession>
<keyword evidence="8" id="KW-1185">Reference proteome</keyword>
<feature type="transmembrane region" description="Helical" evidence="6">
    <location>
        <begin position="70"/>
        <end position="91"/>
    </location>
</feature>
<evidence type="ECO:0000256" key="6">
    <source>
        <dbReference type="SAM" id="Phobius"/>
    </source>
</evidence>
<protein>
    <submittedName>
        <fullName evidence="7">Cytochrome C oxidase subunit IV family protein</fullName>
    </submittedName>
</protein>
<dbReference type="Pfam" id="PF03626">
    <property type="entry name" value="COX4_pro"/>
    <property type="match status" value="1"/>
</dbReference>
<evidence type="ECO:0000256" key="3">
    <source>
        <dbReference type="ARBA" id="ARBA00022692"/>
    </source>
</evidence>
<organism evidence="7 8">
    <name type="scientific">Paraburkholderia denitrificans</name>
    <dbReference type="NCBI Taxonomy" id="694025"/>
    <lineage>
        <taxon>Bacteria</taxon>
        <taxon>Pseudomonadati</taxon>
        <taxon>Pseudomonadota</taxon>
        <taxon>Betaproteobacteria</taxon>
        <taxon>Burkholderiales</taxon>
        <taxon>Burkholderiaceae</taxon>
        <taxon>Paraburkholderia</taxon>
    </lineage>
</organism>
<comment type="caution">
    <text evidence="7">The sequence shown here is derived from an EMBL/GenBank/DDBJ whole genome shotgun (WGS) entry which is preliminary data.</text>
</comment>
<feature type="transmembrane region" description="Helical" evidence="6">
    <location>
        <begin position="12"/>
        <end position="32"/>
    </location>
</feature>
<proteinExistence type="predicted"/>
<reference evidence="8" key="1">
    <citation type="journal article" date="2019" name="Int. J. Syst. Evol. Microbiol.">
        <title>The Global Catalogue of Microorganisms (GCM) 10K type strain sequencing project: providing services to taxonomists for standard genome sequencing and annotation.</title>
        <authorList>
            <consortium name="The Broad Institute Genomics Platform"/>
            <consortium name="The Broad Institute Genome Sequencing Center for Infectious Disease"/>
            <person name="Wu L."/>
            <person name="Ma J."/>
        </authorList>
    </citation>
    <scope>NUCLEOTIDE SEQUENCE [LARGE SCALE GENOMIC DNA]</scope>
    <source>
        <strain evidence="8">CCUG 56042</strain>
    </source>
</reference>
<keyword evidence="2" id="KW-1003">Cell membrane</keyword>
<dbReference type="EMBL" id="JBHSMP010000025">
    <property type="protein sequence ID" value="MFC5430853.1"/>
    <property type="molecule type" value="Genomic_DNA"/>
</dbReference>
<keyword evidence="4 6" id="KW-1133">Transmembrane helix</keyword>
<name>A0ABW0JCL8_9BURK</name>
<evidence type="ECO:0000256" key="1">
    <source>
        <dbReference type="ARBA" id="ARBA00004651"/>
    </source>
</evidence>
<evidence type="ECO:0000313" key="7">
    <source>
        <dbReference type="EMBL" id="MFC5430853.1"/>
    </source>
</evidence>
<dbReference type="Proteomes" id="UP001596103">
    <property type="component" value="Unassembled WGS sequence"/>
</dbReference>
<evidence type="ECO:0000313" key="8">
    <source>
        <dbReference type="Proteomes" id="UP001596103"/>
    </source>
</evidence>
<keyword evidence="5 6" id="KW-0472">Membrane</keyword>
<sequence>MMDTPIQSRTFHTLLKVTGVLLLLTVAMAWLTAHPAVAGRWLGVVALALAWGKCVMVADHFMELRHAPMLPRLVVLGWATLVCGGLALSLLT</sequence>
<gene>
    <name evidence="7" type="ORF">ACFPTO_18925</name>
</gene>
<comment type="subcellular location">
    <subcellularLocation>
        <location evidence="1">Cell membrane</location>
        <topology evidence="1">Multi-pass membrane protein</topology>
    </subcellularLocation>
</comment>
<evidence type="ECO:0000256" key="5">
    <source>
        <dbReference type="ARBA" id="ARBA00023136"/>
    </source>
</evidence>
<keyword evidence="3 6" id="KW-0812">Transmembrane</keyword>
<evidence type="ECO:0000256" key="4">
    <source>
        <dbReference type="ARBA" id="ARBA00022989"/>
    </source>
</evidence>
<feature type="transmembrane region" description="Helical" evidence="6">
    <location>
        <begin position="38"/>
        <end position="58"/>
    </location>
</feature>